<gene>
    <name evidence="1" type="ORF">H1R20_g9250</name>
</gene>
<dbReference type="AlphaFoldDB" id="A0A9W8J3Y0"/>
<reference evidence="1" key="1">
    <citation type="submission" date="2022-06" db="EMBL/GenBank/DDBJ databases">
        <title>Genome Sequence of Candolleomyces eurysporus.</title>
        <authorList>
            <person name="Buettner E."/>
        </authorList>
    </citation>
    <scope>NUCLEOTIDE SEQUENCE</scope>
    <source>
        <strain evidence="1">VTCC 930004</strain>
    </source>
</reference>
<name>A0A9W8J3Y0_9AGAR</name>
<keyword evidence="2" id="KW-1185">Reference proteome</keyword>
<dbReference type="EMBL" id="JANBPK010000955">
    <property type="protein sequence ID" value="KAJ2927837.1"/>
    <property type="molecule type" value="Genomic_DNA"/>
</dbReference>
<evidence type="ECO:0000313" key="2">
    <source>
        <dbReference type="Proteomes" id="UP001140091"/>
    </source>
</evidence>
<evidence type="ECO:0000313" key="1">
    <source>
        <dbReference type="EMBL" id="KAJ2927837.1"/>
    </source>
</evidence>
<protein>
    <submittedName>
        <fullName evidence="1">Uncharacterized protein</fullName>
    </submittedName>
</protein>
<dbReference type="Proteomes" id="UP001140091">
    <property type="component" value="Unassembled WGS sequence"/>
</dbReference>
<accession>A0A9W8J3Y0</accession>
<sequence length="245" mass="27581">MTLSSFLLEPSKENKAIVKDIVANTLEHTPTIIEWFNRHQVNLHSRLNLYTTIDIPCRVASSIEVCALESSSPQIVWCIYIYTPTLDVKLTAEFTALAKEIQYASIYGYGNAKRTDFQCGLCQGRDHPTITCPIKAIHGFFNNNPNPSLANTTQEFMSSASPRTNDDNTLFDIPKNNNQSQGHQTLRTMQAEDEEVVAVDKASQNRRYPPTFLIPPNTLSTNGRSADMTVFAFSQINNHFIVYRS</sequence>
<feature type="non-terminal residue" evidence="1">
    <location>
        <position position="245"/>
    </location>
</feature>
<comment type="caution">
    <text evidence="1">The sequence shown here is derived from an EMBL/GenBank/DDBJ whole genome shotgun (WGS) entry which is preliminary data.</text>
</comment>
<proteinExistence type="predicted"/>
<organism evidence="1 2">
    <name type="scientific">Candolleomyces eurysporus</name>
    <dbReference type="NCBI Taxonomy" id="2828524"/>
    <lineage>
        <taxon>Eukaryota</taxon>
        <taxon>Fungi</taxon>
        <taxon>Dikarya</taxon>
        <taxon>Basidiomycota</taxon>
        <taxon>Agaricomycotina</taxon>
        <taxon>Agaricomycetes</taxon>
        <taxon>Agaricomycetidae</taxon>
        <taxon>Agaricales</taxon>
        <taxon>Agaricineae</taxon>
        <taxon>Psathyrellaceae</taxon>
        <taxon>Candolleomyces</taxon>
    </lineage>
</organism>